<dbReference type="GO" id="GO:0003677">
    <property type="term" value="F:DNA binding"/>
    <property type="evidence" value="ECO:0007669"/>
    <property type="project" value="UniProtKB-UniRule"/>
</dbReference>
<dbReference type="GO" id="GO:0046872">
    <property type="term" value="F:metal ion binding"/>
    <property type="evidence" value="ECO:0007669"/>
    <property type="project" value="UniProtKB-KW"/>
</dbReference>
<name>A0A1V6SEG3_9EURO</name>
<dbReference type="InterPro" id="IPR013049">
    <property type="entry name" value="Spo11/TopoVI_A_N"/>
</dbReference>
<keyword evidence="5" id="KW-0479">Metal-binding</keyword>
<gene>
    <name evidence="13" type="ORF">PENVUL_c001G06520</name>
</gene>
<dbReference type="PRINTS" id="PR01550">
    <property type="entry name" value="TOP6AFAMILY"/>
</dbReference>
<dbReference type="GO" id="GO:0003918">
    <property type="term" value="F:DNA topoisomerase type II (double strand cut, ATP-hydrolyzing) activity"/>
    <property type="evidence" value="ECO:0007669"/>
    <property type="project" value="UniProtKB-EC"/>
</dbReference>
<dbReference type="CDD" id="cd00223">
    <property type="entry name" value="TOPRIM_TopoIIB_SPO"/>
    <property type="match status" value="1"/>
</dbReference>
<dbReference type="InterPro" id="IPR036078">
    <property type="entry name" value="Spo11/TopoVI_A_sf"/>
</dbReference>
<evidence type="ECO:0000256" key="4">
    <source>
        <dbReference type="ARBA" id="ARBA00012895"/>
    </source>
</evidence>
<proteinExistence type="inferred from homology"/>
<evidence type="ECO:0000256" key="7">
    <source>
        <dbReference type="ARBA" id="ARBA00023029"/>
    </source>
</evidence>
<evidence type="ECO:0000256" key="10">
    <source>
        <dbReference type="PROSITE-ProRule" id="PRU01385"/>
    </source>
</evidence>
<dbReference type="GO" id="GO:0000706">
    <property type="term" value="P:meiotic DNA double-strand break processing"/>
    <property type="evidence" value="ECO:0007669"/>
    <property type="project" value="TreeGrafter"/>
</dbReference>
<dbReference type="Gene3D" id="3.40.1360.10">
    <property type="match status" value="1"/>
</dbReference>
<evidence type="ECO:0000259" key="11">
    <source>
        <dbReference type="Pfam" id="PF04406"/>
    </source>
</evidence>
<keyword evidence="8 10" id="KW-0238">DNA-binding</keyword>
<comment type="cofactor">
    <cofactor evidence="2">
        <name>Mg(2+)</name>
        <dbReference type="ChEBI" id="CHEBI:18420"/>
    </cofactor>
</comment>
<comment type="caution">
    <text evidence="10">Lacks conserved residue(s) required for the propagation of feature annotation.</text>
</comment>
<dbReference type="GO" id="GO:0000228">
    <property type="term" value="C:nuclear chromosome"/>
    <property type="evidence" value="ECO:0007669"/>
    <property type="project" value="TreeGrafter"/>
</dbReference>
<dbReference type="EC" id="5.6.2.2" evidence="4"/>
<feature type="domain" description="Topoisomerase 6 subunit A/Spo11 TOPRIM" evidence="12">
    <location>
        <begin position="206"/>
        <end position="375"/>
    </location>
</feature>
<comment type="catalytic activity">
    <reaction evidence="1">
        <text>ATP-dependent breakage, passage and rejoining of double-stranded DNA.</text>
        <dbReference type="EC" id="5.6.2.2"/>
    </reaction>
</comment>
<accession>A0A1V6SEG3</accession>
<dbReference type="Pfam" id="PF21180">
    <property type="entry name" value="TOP6A-Spo11_Toprim"/>
    <property type="match status" value="1"/>
</dbReference>
<keyword evidence="7" id="KW-0799">Topoisomerase</keyword>
<reference evidence="14" key="1">
    <citation type="journal article" date="2017" name="Nat. Microbiol.">
        <title>Global analysis of biosynthetic gene clusters reveals vast potential of secondary metabolite production in Penicillium species.</title>
        <authorList>
            <person name="Nielsen J.C."/>
            <person name="Grijseels S."/>
            <person name="Prigent S."/>
            <person name="Ji B."/>
            <person name="Dainat J."/>
            <person name="Nielsen K.F."/>
            <person name="Frisvad J.C."/>
            <person name="Workman M."/>
            <person name="Nielsen J."/>
        </authorList>
    </citation>
    <scope>NUCLEOTIDE SEQUENCE [LARGE SCALE GENOMIC DNA]</scope>
    <source>
        <strain evidence="14">IBT 29486</strain>
    </source>
</reference>
<dbReference type="EMBL" id="MDYP01000001">
    <property type="protein sequence ID" value="OQE12180.1"/>
    <property type="molecule type" value="Genomic_DNA"/>
</dbReference>
<dbReference type="PANTHER" id="PTHR10848:SF0">
    <property type="entry name" value="MEIOTIC RECOMBINATION PROTEIN SPO11"/>
    <property type="match status" value="1"/>
</dbReference>
<keyword evidence="6" id="KW-0460">Magnesium</keyword>
<organism evidence="13 14">
    <name type="scientific">Penicillium vulpinum</name>
    <dbReference type="NCBI Taxonomy" id="29845"/>
    <lineage>
        <taxon>Eukaryota</taxon>
        <taxon>Fungi</taxon>
        <taxon>Dikarya</taxon>
        <taxon>Ascomycota</taxon>
        <taxon>Pezizomycotina</taxon>
        <taxon>Eurotiomycetes</taxon>
        <taxon>Eurotiomycetidae</taxon>
        <taxon>Eurotiales</taxon>
        <taxon>Aspergillaceae</taxon>
        <taxon>Penicillium</taxon>
    </lineage>
</organism>
<dbReference type="SUPFAM" id="SSF56726">
    <property type="entry name" value="DNA topoisomerase IV, alpha subunit"/>
    <property type="match status" value="1"/>
</dbReference>
<dbReference type="STRING" id="29845.A0A1V6SEG3"/>
<evidence type="ECO:0000256" key="6">
    <source>
        <dbReference type="ARBA" id="ARBA00022842"/>
    </source>
</evidence>
<dbReference type="PANTHER" id="PTHR10848">
    <property type="entry name" value="MEIOTIC RECOMBINATION PROTEIN SPO11"/>
    <property type="match status" value="1"/>
</dbReference>
<dbReference type="InterPro" id="IPR034136">
    <property type="entry name" value="TOPRIM_Topo6A/Spo11"/>
</dbReference>
<keyword evidence="9" id="KW-0413">Isomerase</keyword>
<protein>
    <recommendedName>
        <fullName evidence="4">DNA topoisomerase (ATP-hydrolyzing)</fullName>
        <ecNumber evidence="4">5.6.2.2</ecNumber>
    </recommendedName>
</protein>
<evidence type="ECO:0000256" key="8">
    <source>
        <dbReference type="ARBA" id="ARBA00023125"/>
    </source>
</evidence>
<evidence type="ECO:0000256" key="1">
    <source>
        <dbReference type="ARBA" id="ARBA00000185"/>
    </source>
</evidence>
<dbReference type="InterPro" id="IPR036388">
    <property type="entry name" value="WH-like_DNA-bd_sf"/>
</dbReference>
<sequence length="393" mass="44210">MAMAEPSAIHPLEIDDGRDPSVQEFIDNTLAALIHGLSQPPADANISITLKRRTSPMACIINPISGALEATPRAETYRKYSWPGKTAHEAWKFTVILRILAILDQAIRTGQLISKSRTTIRDIYYIDPEFFRVQSVVDRIVDDLAYTIGVNRTALNVEAAAKGLVTGDFRLTRGSHILIDAQSDTEDNLIPRIEDGDDIDISRVRWVLVIEKEAVFHRLARISYHTRALAGQGIMVTGKGYPDFMTRAFLRAMSDSISNQSRRPPRFYALTDGDPHGMAIMSTYKYGSTAHLHQNARLSIPRLQWLGLRVTDIMAVPEVLGDTALLSLTTRDRKKIMAMLRNSPVWASDGPEPEWRAELQRMLLLNLKAEIEILYGCQGGLEGWITRRMFRQE</sequence>
<keyword evidence="14" id="KW-1185">Reference proteome</keyword>
<comment type="caution">
    <text evidence="13">The sequence shown here is derived from an EMBL/GenBank/DDBJ whole genome shotgun (WGS) entry which is preliminary data.</text>
</comment>
<evidence type="ECO:0000256" key="9">
    <source>
        <dbReference type="ARBA" id="ARBA00023235"/>
    </source>
</evidence>
<comment type="similarity">
    <text evidence="3 10">Belongs to the TOP6A family.</text>
</comment>
<dbReference type="GO" id="GO:0005524">
    <property type="term" value="F:ATP binding"/>
    <property type="evidence" value="ECO:0007669"/>
    <property type="project" value="InterPro"/>
</dbReference>
<evidence type="ECO:0000256" key="5">
    <source>
        <dbReference type="ARBA" id="ARBA00022723"/>
    </source>
</evidence>
<evidence type="ECO:0000256" key="3">
    <source>
        <dbReference type="ARBA" id="ARBA00006559"/>
    </source>
</evidence>
<dbReference type="AlphaFoldDB" id="A0A1V6SEG3"/>
<evidence type="ECO:0000259" key="12">
    <source>
        <dbReference type="Pfam" id="PF21180"/>
    </source>
</evidence>
<dbReference type="Proteomes" id="UP000191518">
    <property type="component" value="Unassembled WGS sequence"/>
</dbReference>
<dbReference type="Pfam" id="PF04406">
    <property type="entry name" value="TP6A_N"/>
    <property type="match status" value="1"/>
</dbReference>
<evidence type="ECO:0000313" key="14">
    <source>
        <dbReference type="Proteomes" id="UP000191518"/>
    </source>
</evidence>
<dbReference type="InterPro" id="IPR002815">
    <property type="entry name" value="Spo11/TopoVI_A"/>
</dbReference>
<dbReference type="GO" id="GO:0042138">
    <property type="term" value="P:meiotic DNA double-strand break formation"/>
    <property type="evidence" value="ECO:0007669"/>
    <property type="project" value="TreeGrafter"/>
</dbReference>
<feature type="domain" description="Spo11/DNA topoisomerase VI subunit A N-terminal" evidence="11">
    <location>
        <begin position="91"/>
        <end position="157"/>
    </location>
</feature>
<dbReference type="PROSITE" id="PS52041">
    <property type="entry name" value="TOPO_IIB"/>
    <property type="match status" value="1"/>
</dbReference>
<dbReference type="Gene3D" id="1.10.10.10">
    <property type="entry name" value="Winged helix-like DNA-binding domain superfamily/Winged helix DNA-binding domain"/>
    <property type="match status" value="1"/>
</dbReference>
<dbReference type="GO" id="GO:0007131">
    <property type="term" value="P:reciprocal meiotic recombination"/>
    <property type="evidence" value="ECO:0007669"/>
    <property type="project" value="TreeGrafter"/>
</dbReference>
<evidence type="ECO:0000313" key="13">
    <source>
        <dbReference type="EMBL" id="OQE12180.1"/>
    </source>
</evidence>
<evidence type="ECO:0000256" key="2">
    <source>
        <dbReference type="ARBA" id="ARBA00001946"/>
    </source>
</evidence>
<dbReference type="FunFam" id="3.40.1360.10:FF:000018">
    <property type="entry name" value="Type II DNA topoisomerase VI subunit A"/>
    <property type="match status" value="1"/>
</dbReference>